<evidence type="ECO:0000256" key="3">
    <source>
        <dbReference type="SAM" id="MobiDB-lite"/>
    </source>
</evidence>
<dbReference type="GO" id="GO:0005856">
    <property type="term" value="C:cytoskeleton"/>
    <property type="evidence" value="ECO:0007669"/>
    <property type="project" value="TreeGrafter"/>
</dbReference>
<feature type="region of interest" description="Disordered" evidence="3">
    <location>
        <begin position="539"/>
        <end position="567"/>
    </location>
</feature>
<keyword evidence="5" id="KW-1185">Reference proteome</keyword>
<name>A0A7M5UZX4_9CNID</name>
<dbReference type="Gene3D" id="1.20.5.340">
    <property type="match status" value="1"/>
</dbReference>
<feature type="coiled-coil region" evidence="2">
    <location>
        <begin position="60"/>
        <end position="285"/>
    </location>
</feature>
<proteinExistence type="predicted"/>
<dbReference type="PANTHER" id="PTHR32083:SF48">
    <property type="entry name" value="TRANS-GOLGI NETWORK-LOCALIZED SYP41-INTERACTING PROTEIN 1"/>
    <property type="match status" value="1"/>
</dbReference>
<evidence type="ECO:0000256" key="2">
    <source>
        <dbReference type="SAM" id="Coils"/>
    </source>
</evidence>
<feature type="region of interest" description="Disordered" evidence="3">
    <location>
        <begin position="1902"/>
        <end position="1925"/>
    </location>
</feature>
<feature type="compositionally biased region" description="Basic and acidic residues" evidence="3">
    <location>
        <begin position="1539"/>
        <end position="1565"/>
    </location>
</feature>
<organism evidence="4 5">
    <name type="scientific">Clytia hemisphaerica</name>
    <dbReference type="NCBI Taxonomy" id="252671"/>
    <lineage>
        <taxon>Eukaryota</taxon>
        <taxon>Metazoa</taxon>
        <taxon>Cnidaria</taxon>
        <taxon>Hydrozoa</taxon>
        <taxon>Hydroidolina</taxon>
        <taxon>Leptothecata</taxon>
        <taxon>Obeliida</taxon>
        <taxon>Clytiidae</taxon>
        <taxon>Clytia</taxon>
    </lineage>
</organism>
<feature type="compositionally biased region" description="Polar residues" evidence="3">
    <location>
        <begin position="1765"/>
        <end position="1775"/>
    </location>
</feature>
<feature type="compositionally biased region" description="Basic and acidic residues" evidence="3">
    <location>
        <begin position="1508"/>
        <end position="1518"/>
    </location>
</feature>
<evidence type="ECO:0000313" key="5">
    <source>
        <dbReference type="Proteomes" id="UP000594262"/>
    </source>
</evidence>
<feature type="compositionally biased region" description="Polar residues" evidence="3">
    <location>
        <begin position="1803"/>
        <end position="1818"/>
    </location>
</feature>
<dbReference type="Proteomes" id="UP000594262">
    <property type="component" value="Unplaced"/>
</dbReference>
<dbReference type="PANTHER" id="PTHR32083">
    <property type="entry name" value="CILIA AND FLAGELLA-ASSOCIATED PROTEIN 58-RELATED"/>
    <property type="match status" value="1"/>
</dbReference>
<sequence length="1925" mass="221873">MSRQYQNLLNEFTMEHNREVERLKAEIEEHAKELSIVGDSQLQDHSALQTIISDIREEQKRETENLVESHTSALEELRSQLEDETKNLQTAHDTEKEHIANSHETMIQKLTESHEKEKNNLAQSHDAHARELQDGFESDLSVVNENVKIKEERIQDLEDELLQKSNQEVGSMNLVKELQSQLQEYETTIQALTEKVQTENPASEKQGPSDLQMEELENEYQQEMESLRQSHVKGMEIFKDGFTQEIDRLKKDFTKEKQLLSNLASEEIELLKTSHREEIADLEESYRTKIQFLNAEHDKDMKWKAKTSPQGIEAHQGELGGTTKRPIVDEDLIEVSIQEVSESAPDGDHPTETVIEAEPIIFNKPLLDQLKKYILERQNDDDPSKENTMVNLCDAMHTVHQSENLIDKTLNDVIKAQTANEIQVDEDTPPGSADSISDIDQNQLSRIRDVNLSNALKGSCEQLYEETQHILSMFINAILEHKEIQEQFEVLAGKYSTVTEQASTLEDERNNLISSLQEIETREAVLEATLEEVQNELRDVRNEETESAKKAEESEQRLTEYQEEAKGLNKENERLKKSSLEATEKVEKIEANRKQLEEILTKNESQCNALKEENQQLLTEKQSKDLMLAELKTRLEQAQYIHKEKVSKTLNESFELREENSSLWSDIEKLNEALERKAEEQQAYNQILSRIGCTLEDIPKIIRDNQHLKSEVIPTLQSKIVALEDALTEIVEEREENRGSPLQSDSKEETELGTPSHGRFSHTSDERTTKDEGVLVGFHDDNTSVDGDTIVDKPSNNLRESKIPRPLFIPPVDHRQHPPDSHRTSGVETDSSSDAGTQGTYTIGDAEDGLATPISTPRLSLPVTPGGTNSVALEQLLCKLLEDQLHRNQPDETLGGHVPLTPSAHLNPKVLLGEIQNDANELLELVLSYPEFSEPLKLIQHFQQQQNSWLEEKEGLLALVKSWENLVLKMKGDEDKENESEEEARHLQPHKRRTEIIEALKDVFADEENVRKNEQKVSEDGTWTENEEDMLHSLSDDIMDESTAISQLVTQDRDFLIQEIKNLHNALRRQQGDREGLSESNEDLKNEISKLEEKLCQWKAENLTPKQKHLDELAVMKELNEASQRECQQLKATLETRDKELKKLSNDLTVSQEHANKLKDEIHKQKNLLKTSQQQQDVLAKDLITKLEGEEEKQKYLENKLQMVNDQNKALQRMLEETPLQNIKPDFDQEAENKILFESLKNERDAKGKIENTLKETREQLDDVIKEKESIVDELFVEKKARKNATREYENIKEERRRLETELQRQCTAKEELQKSLDEVSNELKYTNEMKTRLQNSFNDMVSSYDKDKQDLEDRIRDLLKENEKIPETNSEEKISGLQDLVSKLSGEIEEISQRETKLLNENKSLEKSLQRSSKSLQNVEKRNDTLERKVKVAAGENEKISTLLEAEKQKNSEMTSDQKTLVKELKNLQKDLQNAKTDKEAFERALRNSHKQHEEETEKLKKLIVEHSVSKDEKPKQDSQTNYEQREVASLRGLVSKLNKEVEEGQQRERESKKQNHQLRDKKPIPDLTKDAKKLMDAGWTVAKVQRLYLKYIRAESFRKALRYQKRYLSIRLNALDNDIEEPLQTPKKNRFKIAALSIIAMNRMKYLVRKYQRYLQKSSPSYEYKEKRGSSTRRLPPSESIPPATSVLQNAHEDGGNDSSDFSTGDMYPVPQVNTSPQDVKDVNKTKPLVLQDLACSPTTYDENENKFIEIRPVTNQTVDISTKRFGNNNQPRSYREASIEGSGLTGRNHRSSGRGFDSLRNVNSIATPLNNNNNVDGKLISPPPKSYPRPKSNVLREEYQPRSIENVTRERNQRMSNRREHVSLERSQPSHTSTFVEGRKSQDDLKSYMRKLEDLQSRLKSQTLESRRSKNRILRNDSDGEI</sequence>
<feature type="region of interest" description="Disordered" evidence="3">
    <location>
        <begin position="1765"/>
        <end position="1886"/>
    </location>
</feature>
<feature type="compositionally biased region" description="Polar residues" evidence="3">
    <location>
        <begin position="826"/>
        <end position="841"/>
    </location>
</feature>
<keyword evidence="1 2" id="KW-0175">Coiled coil</keyword>
<feature type="region of interest" description="Disordered" evidence="3">
    <location>
        <begin position="1403"/>
        <end position="1423"/>
    </location>
</feature>
<feature type="region of interest" description="Disordered" evidence="3">
    <location>
        <begin position="1508"/>
        <end position="1565"/>
    </location>
</feature>
<evidence type="ECO:0000313" key="4">
    <source>
        <dbReference type="EnsemblMetazoa" id="CLYHEMP006976.3"/>
    </source>
</evidence>
<protein>
    <submittedName>
        <fullName evidence="4">Uncharacterized protein</fullName>
    </submittedName>
</protein>
<evidence type="ECO:0000256" key="1">
    <source>
        <dbReference type="ARBA" id="ARBA00023054"/>
    </source>
</evidence>
<feature type="compositionally biased region" description="Polar residues" evidence="3">
    <location>
        <begin position="1868"/>
        <end position="1878"/>
    </location>
</feature>
<dbReference type="EnsemblMetazoa" id="CLYHEMT006976.3">
    <property type="protein sequence ID" value="CLYHEMP006976.3"/>
    <property type="gene ID" value="CLYHEMG006976"/>
</dbReference>
<feature type="region of interest" description="Disordered" evidence="3">
    <location>
        <begin position="733"/>
        <end position="863"/>
    </location>
</feature>
<reference evidence="4" key="1">
    <citation type="submission" date="2021-01" db="UniProtKB">
        <authorList>
            <consortium name="EnsemblMetazoa"/>
        </authorList>
    </citation>
    <scope>IDENTIFICATION</scope>
</reference>
<feature type="compositionally biased region" description="Basic and acidic residues" evidence="3">
    <location>
        <begin position="1850"/>
        <end position="1867"/>
    </location>
</feature>
<feature type="compositionally biased region" description="Basic and acidic residues" evidence="3">
    <location>
        <begin position="762"/>
        <end position="782"/>
    </location>
</feature>
<feature type="compositionally biased region" description="Basic and acidic residues" evidence="3">
    <location>
        <begin position="812"/>
        <end position="825"/>
    </location>
</feature>
<feature type="region of interest" description="Disordered" evidence="3">
    <location>
        <begin position="1661"/>
        <end position="1723"/>
    </location>
</feature>
<accession>A0A7M5UZX4</accession>